<reference evidence="1 2" key="1">
    <citation type="journal article" date="2019" name="Sci. Rep.">
        <title>Orb-weaving spider Araneus ventricosus genome elucidates the spidroin gene catalogue.</title>
        <authorList>
            <person name="Kono N."/>
            <person name="Nakamura H."/>
            <person name="Ohtoshi R."/>
            <person name="Moran D.A.P."/>
            <person name="Shinohara A."/>
            <person name="Yoshida Y."/>
            <person name="Fujiwara M."/>
            <person name="Mori M."/>
            <person name="Tomita M."/>
            <person name="Arakawa K."/>
        </authorList>
    </citation>
    <scope>NUCLEOTIDE SEQUENCE [LARGE SCALE GENOMIC DNA]</scope>
</reference>
<gene>
    <name evidence="1" type="ORF">AVEN_240713_1</name>
</gene>
<dbReference type="Proteomes" id="UP000499080">
    <property type="component" value="Unassembled WGS sequence"/>
</dbReference>
<dbReference type="AlphaFoldDB" id="A0A4Y2JQU3"/>
<protein>
    <submittedName>
        <fullName evidence="1">Uncharacterized protein</fullName>
    </submittedName>
</protein>
<comment type="caution">
    <text evidence="1">The sequence shown here is derived from an EMBL/GenBank/DDBJ whole genome shotgun (WGS) entry which is preliminary data.</text>
</comment>
<evidence type="ECO:0000313" key="2">
    <source>
        <dbReference type="Proteomes" id="UP000499080"/>
    </source>
</evidence>
<name>A0A4Y2JQU3_ARAVE</name>
<evidence type="ECO:0000313" key="1">
    <source>
        <dbReference type="EMBL" id="GBM92400.1"/>
    </source>
</evidence>
<keyword evidence="2" id="KW-1185">Reference proteome</keyword>
<accession>A0A4Y2JQU3</accession>
<organism evidence="1 2">
    <name type="scientific">Araneus ventricosus</name>
    <name type="common">Orbweaver spider</name>
    <name type="synonym">Epeira ventricosa</name>
    <dbReference type="NCBI Taxonomy" id="182803"/>
    <lineage>
        <taxon>Eukaryota</taxon>
        <taxon>Metazoa</taxon>
        <taxon>Ecdysozoa</taxon>
        <taxon>Arthropoda</taxon>
        <taxon>Chelicerata</taxon>
        <taxon>Arachnida</taxon>
        <taxon>Araneae</taxon>
        <taxon>Araneomorphae</taxon>
        <taxon>Entelegynae</taxon>
        <taxon>Araneoidea</taxon>
        <taxon>Araneidae</taxon>
        <taxon>Araneus</taxon>
    </lineage>
</organism>
<proteinExistence type="predicted"/>
<dbReference type="EMBL" id="BGPR01003786">
    <property type="protein sequence ID" value="GBM92400.1"/>
    <property type="molecule type" value="Genomic_DNA"/>
</dbReference>
<sequence length="90" mass="10417">MVDIHFGLPPHRKGSDHMMPGAIESGLELNNVCYHFLPFALPMNRKHVDLQVNQRPRRQDFGFESRFHPRSFAHSGLERLDRTSSRCCGE</sequence>